<evidence type="ECO:0000256" key="1">
    <source>
        <dbReference type="SAM" id="MobiDB-lite"/>
    </source>
</evidence>
<comment type="caution">
    <text evidence="3">The sequence shown here is derived from an EMBL/GenBank/DDBJ whole genome shotgun (WGS) entry which is preliminary data.</text>
</comment>
<organism evidence="3 4">
    <name type="scientific">Allocatelliglobosispora scoriae</name>
    <dbReference type="NCBI Taxonomy" id="643052"/>
    <lineage>
        <taxon>Bacteria</taxon>
        <taxon>Bacillati</taxon>
        <taxon>Actinomycetota</taxon>
        <taxon>Actinomycetes</taxon>
        <taxon>Micromonosporales</taxon>
        <taxon>Micromonosporaceae</taxon>
        <taxon>Allocatelliglobosispora</taxon>
    </lineage>
</organism>
<accession>A0A841BVZ6</accession>
<proteinExistence type="predicted"/>
<gene>
    <name evidence="3" type="ORF">F4553_004290</name>
</gene>
<evidence type="ECO:0000313" key="3">
    <source>
        <dbReference type="EMBL" id="MBB5870911.1"/>
    </source>
</evidence>
<protein>
    <submittedName>
        <fullName evidence="3">Uncharacterized protein</fullName>
    </submittedName>
</protein>
<keyword evidence="2" id="KW-0732">Signal</keyword>
<evidence type="ECO:0000313" key="4">
    <source>
        <dbReference type="Proteomes" id="UP000587527"/>
    </source>
</evidence>
<dbReference type="AlphaFoldDB" id="A0A841BVZ6"/>
<feature type="region of interest" description="Disordered" evidence="1">
    <location>
        <begin position="23"/>
        <end position="93"/>
    </location>
</feature>
<dbReference type="PROSITE" id="PS51257">
    <property type="entry name" value="PROKAR_LIPOPROTEIN"/>
    <property type="match status" value="1"/>
</dbReference>
<dbReference type="RefSeq" id="WP_184838617.1">
    <property type="nucleotide sequence ID" value="NZ_JACHMN010000002.1"/>
</dbReference>
<feature type="signal peptide" evidence="2">
    <location>
        <begin position="1"/>
        <end position="21"/>
    </location>
</feature>
<name>A0A841BVZ6_9ACTN</name>
<dbReference type="EMBL" id="JACHMN010000002">
    <property type="protein sequence ID" value="MBB5870911.1"/>
    <property type="molecule type" value="Genomic_DNA"/>
</dbReference>
<sequence length="93" mass="9188">MKRFLALTGAAIALAGVVATAGCQAKDRTGRADRDGDTVSTTQQQPAAPGKGGATTGGRPVDVSGVDGDLASVDSLLDETDTQLAESSAPDAD</sequence>
<evidence type="ECO:0000256" key="2">
    <source>
        <dbReference type="SAM" id="SignalP"/>
    </source>
</evidence>
<dbReference type="Proteomes" id="UP000587527">
    <property type="component" value="Unassembled WGS sequence"/>
</dbReference>
<keyword evidence="4" id="KW-1185">Reference proteome</keyword>
<feature type="chain" id="PRO_5039345154" evidence="2">
    <location>
        <begin position="22"/>
        <end position="93"/>
    </location>
</feature>
<reference evidence="3 4" key="1">
    <citation type="submission" date="2020-08" db="EMBL/GenBank/DDBJ databases">
        <title>Sequencing the genomes of 1000 actinobacteria strains.</title>
        <authorList>
            <person name="Klenk H.-P."/>
        </authorList>
    </citation>
    <scope>NUCLEOTIDE SEQUENCE [LARGE SCALE GENOMIC DNA]</scope>
    <source>
        <strain evidence="3 4">DSM 45362</strain>
    </source>
</reference>
<feature type="compositionally biased region" description="Basic and acidic residues" evidence="1">
    <location>
        <begin position="25"/>
        <end position="37"/>
    </location>
</feature>